<organism evidence="2 3">
    <name type="scientific">Mycena albidolilacea</name>
    <dbReference type="NCBI Taxonomy" id="1033008"/>
    <lineage>
        <taxon>Eukaryota</taxon>
        <taxon>Fungi</taxon>
        <taxon>Dikarya</taxon>
        <taxon>Basidiomycota</taxon>
        <taxon>Agaricomycotina</taxon>
        <taxon>Agaricomycetes</taxon>
        <taxon>Agaricomycetidae</taxon>
        <taxon>Agaricales</taxon>
        <taxon>Marasmiineae</taxon>
        <taxon>Mycenaceae</taxon>
        <taxon>Mycena</taxon>
    </lineage>
</organism>
<evidence type="ECO:0000313" key="2">
    <source>
        <dbReference type="EMBL" id="KAJ7354026.1"/>
    </source>
</evidence>
<dbReference type="SUPFAM" id="SSF53098">
    <property type="entry name" value="Ribonuclease H-like"/>
    <property type="match status" value="1"/>
</dbReference>
<protein>
    <recommendedName>
        <fullName evidence="1">HAT C-terminal dimerisation domain-containing protein</fullName>
    </recommendedName>
</protein>
<dbReference type="AlphaFoldDB" id="A0AAD7AAZ6"/>
<name>A0AAD7AAZ6_9AGAR</name>
<dbReference type="EMBL" id="JARIHO010000010">
    <property type="protein sequence ID" value="KAJ7354026.1"/>
    <property type="molecule type" value="Genomic_DNA"/>
</dbReference>
<reference evidence="2" key="1">
    <citation type="submission" date="2023-03" db="EMBL/GenBank/DDBJ databases">
        <title>Massive genome expansion in bonnet fungi (Mycena s.s.) driven by repeated elements and novel gene families across ecological guilds.</title>
        <authorList>
            <consortium name="Lawrence Berkeley National Laboratory"/>
            <person name="Harder C.B."/>
            <person name="Miyauchi S."/>
            <person name="Viragh M."/>
            <person name="Kuo A."/>
            <person name="Thoen E."/>
            <person name="Andreopoulos B."/>
            <person name="Lu D."/>
            <person name="Skrede I."/>
            <person name="Drula E."/>
            <person name="Henrissat B."/>
            <person name="Morin E."/>
            <person name="Kohler A."/>
            <person name="Barry K."/>
            <person name="LaButti K."/>
            <person name="Morin E."/>
            <person name="Salamov A."/>
            <person name="Lipzen A."/>
            <person name="Mereny Z."/>
            <person name="Hegedus B."/>
            <person name="Baldrian P."/>
            <person name="Stursova M."/>
            <person name="Weitz H."/>
            <person name="Taylor A."/>
            <person name="Grigoriev I.V."/>
            <person name="Nagy L.G."/>
            <person name="Martin F."/>
            <person name="Kauserud H."/>
        </authorList>
    </citation>
    <scope>NUCLEOTIDE SEQUENCE</scope>
    <source>
        <strain evidence="2">CBHHK002</strain>
    </source>
</reference>
<feature type="domain" description="HAT C-terminal dimerisation" evidence="1">
    <location>
        <begin position="96"/>
        <end position="143"/>
    </location>
</feature>
<comment type="caution">
    <text evidence="2">The sequence shown here is derived from an EMBL/GenBank/DDBJ whole genome shotgun (WGS) entry which is preliminary data.</text>
</comment>
<dbReference type="Pfam" id="PF05699">
    <property type="entry name" value="Dimer_Tnp_hAT"/>
    <property type="match status" value="1"/>
</dbReference>
<dbReference type="InterPro" id="IPR008906">
    <property type="entry name" value="HATC_C_dom"/>
</dbReference>
<evidence type="ECO:0000259" key="1">
    <source>
        <dbReference type="Pfam" id="PF05699"/>
    </source>
</evidence>
<sequence>MNTGELPDGVFPRISFIPPAEQCGTPSASCGALNYISHHSDEDIPPNRVIPGREAGDYNGRDSPVMLGDLRSFSTGFEHAIQYHKNLGTLKYMGCVAWDILAIPGVSISVERLFSSLKKTITDERASKTVETVFVDVVTKEWLKLGLAKGVNYMDFIKIHTN</sequence>
<proteinExistence type="predicted"/>
<accession>A0AAD7AAZ6</accession>
<dbReference type="GO" id="GO:0046983">
    <property type="term" value="F:protein dimerization activity"/>
    <property type="evidence" value="ECO:0007669"/>
    <property type="project" value="InterPro"/>
</dbReference>
<gene>
    <name evidence="2" type="ORF">DFH08DRAFT_803936</name>
</gene>
<keyword evidence="3" id="KW-1185">Reference proteome</keyword>
<dbReference type="InterPro" id="IPR012337">
    <property type="entry name" value="RNaseH-like_sf"/>
</dbReference>
<evidence type="ECO:0000313" key="3">
    <source>
        <dbReference type="Proteomes" id="UP001218218"/>
    </source>
</evidence>
<dbReference type="Proteomes" id="UP001218218">
    <property type="component" value="Unassembled WGS sequence"/>
</dbReference>